<reference evidence="3 4" key="1">
    <citation type="submission" date="2017-10" db="EMBL/GenBank/DDBJ databases">
        <title>The draft genome sequence of Lewinella nigricans NBRC 102662.</title>
        <authorList>
            <person name="Wang K."/>
        </authorList>
    </citation>
    <scope>NUCLEOTIDE SEQUENCE [LARGE SCALE GENOMIC DNA]</scope>
    <source>
        <strain evidence="3 4">NBRC 102662</strain>
    </source>
</reference>
<dbReference type="PANTHER" id="PTHR34220">
    <property type="entry name" value="SENSOR HISTIDINE KINASE YPDA"/>
    <property type="match status" value="1"/>
</dbReference>
<sequence length="356" mass="41668">MGTDRYFRHLVHNGIMEDLLFSKNKWIRLGLHTAFWLIHLLLFTVLSNAPFGSAIQEQLLSLPFKMLPVYIVFYALFPRYLLRRSYLRFFIFSTLVVMVFAALQSRIMYLIHAETSEEAWSWMWVVSSIILNAYILALALALKLLRFWHQREKYIQELSHARLEAELKFLKAQVHPHFLFNTLNNLYTLTLRKSDHAPEVVEKLSDLLRYMSYDANHRTVPLSNEIEYLRNYISLEKIRYGEKLEIAFTRSDLTDGLQIAPLILIPFVENSFKHGVSGRLTACWITIHLSVQGEQLTFKVENSLPSSQEDVMGYKEGIGLKNVKRRLDLIYPERHELRVTQSPESHLIVLKIDLGQ</sequence>
<evidence type="ECO:0000313" key="3">
    <source>
        <dbReference type="EMBL" id="PHN01359.1"/>
    </source>
</evidence>
<accession>A0A2D0MZN8</accession>
<keyword evidence="3" id="KW-0808">Transferase</keyword>
<dbReference type="GO" id="GO:0016020">
    <property type="term" value="C:membrane"/>
    <property type="evidence" value="ECO:0007669"/>
    <property type="project" value="InterPro"/>
</dbReference>
<feature type="transmembrane region" description="Helical" evidence="1">
    <location>
        <begin position="58"/>
        <end position="77"/>
    </location>
</feature>
<name>A0A2D0MZN8_FLAN2</name>
<dbReference type="InterPro" id="IPR010559">
    <property type="entry name" value="Sig_transdc_His_kin_internal"/>
</dbReference>
<dbReference type="SUPFAM" id="SSF55874">
    <property type="entry name" value="ATPase domain of HSP90 chaperone/DNA topoisomerase II/histidine kinase"/>
    <property type="match status" value="1"/>
</dbReference>
<dbReference type="AlphaFoldDB" id="A0A2D0MZN8"/>
<feature type="domain" description="Signal transduction histidine kinase internal region" evidence="2">
    <location>
        <begin position="165"/>
        <end position="244"/>
    </location>
</feature>
<dbReference type="InterPro" id="IPR050640">
    <property type="entry name" value="Bact_2-comp_sensor_kinase"/>
</dbReference>
<dbReference type="InterPro" id="IPR036890">
    <property type="entry name" value="HATPase_C_sf"/>
</dbReference>
<comment type="caution">
    <text evidence="3">The sequence shown here is derived from an EMBL/GenBank/DDBJ whole genome shotgun (WGS) entry which is preliminary data.</text>
</comment>
<dbReference type="GO" id="GO:0000155">
    <property type="term" value="F:phosphorelay sensor kinase activity"/>
    <property type="evidence" value="ECO:0007669"/>
    <property type="project" value="InterPro"/>
</dbReference>
<dbReference type="Proteomes" id="UP000223913">
    <property type="component" value="Unassembled WGS sequence"/>
</dbReference>
<evidence type="ECO:0000313" key="4">
    <source>
        <dbReference type="Proteomes" id="UP000223913"/>
    </source>
</evidence>
<keyword evidence="3" id="KW-0418">Kinase</keyword>
<protein>
    <submittedName>
        <fullName evidence="3">Sensor histidine kinase</fullName>
    </submittedName>
</protein>
<dbReference type="Gene3D" id="3.30.565.10">
    <property type="entry name" value="Histidine kinase-like ATPase, C-terminal domain"/>
    <property type="match status" value="1"/>
</dbReference>
<feature type="transmembrane region" description="Helical" evidence="1">
    <location>
        <begin position="121"/>
        <end position="145"/>
    </location>
</feature>
<proteinExistence type="predicted"/>
<dbReference type="EMBL" id="PDUD01000056">
    <property type="protein sequence ID" value="PHN01359.1"/>
    <property type="molecule type" value="Genomic_DNA"/>
</dbReference>
<evidence type="ECO:0000259" key="2">
    <source>
        <dbReference type="Pfam" id="PF06580"/>
    </source>
</evidence>
<feature type="transmembrane region" description="Helical" evidence="1">
    <location>
        <begin position="89"/>
        <end position="109"/>
    </location>
</feature>
<organism evidence="3 4">
    <name type="scientific">Flavilitoribacter nigricans (strain ATCC 23147 / DSM 23189 / NBRC 102662 / NCIMB 1420 / SS-2)</name>
    <name type="common">Lewinella nigricans</name>
    <dbReference type="NCBI Taxonomy" id="1122177"/>
    <lineage>
        <taxon>Bacteria</taxon>
        <taxon>Pseudomonadati</taxon>
        <taxon>Bacteroidota</taxon>
        <taxon>Saprospiria</taxon>
        <taxon>Saprospirales</taxon>
        <taxon>Lewinellaceae</taxon>
        <taxon>Flavilitoribacter</taxon>
    </lineage>
</organism>
<keyword evidence="1" id="KW-0472">Membrane</keyword>
<keyword evidence="4" id="KW-1185">Reference proteome</keyword>
<gene>
    <name evidence="3" type="ORF">CRP01_37475</name>
</gene>
<evidence type="ECO:0000256" key="1">
    <source>
        <dbReference type="SAM" id="Phobius"/>
    </source>
</evidence>
<dbReference type="Pfam" id="PF06580">
    <property type="entry name" value="His_kinase"/>
    <property type="match status" value="1"/>
</dbReference>
<feature type="transmembrane region" description="Helical" evidence="1">
    <location>
        <begin position="26"/>
        <end position="46"/>
    </location>
</feature>
<keyword evidence="1" id="KW-1133">Transmembrane helix</keyword>
<keyword evidence="1" id="KW-0812">Transmembrane</keyword>
<dbReference type="PANTHER" id="PTHR34220:SF7">
    <property type="entry name" value="SENSOR HISTIDINE KINASE YPDA"/>
    <property type="match status" value="1"/>
</dbReference>